<sequence length="271" mass="29387">MVTPIYLKIEVISSNARPTEWQNLLSTTDWTNVLYGDRNIPIEEEIRSTARPTERPKTGVANLGWNLRASETGGGTAGGLVPSFTPTDTALMFFFTSVGITAIVIPGMYRGDTIDMKVNKKGVVVVTEIGRVIEQGTLSSMPWPAKLQMARQVLNLLQYLEGSPLGSLGFDQLQTHDFLIVGSSNLRLIDLDNLNIGEPSCTTDSECRVSKGWDTEQDLNLGADLMGGSWDGQGQNSDNHDKRAHQGDSVGQGPGKTVGWGKQPGDDPLKL</sequence>
<feature type="region of interest" description="Disordered" evidence="1">
    <location>
        <begin position="224"/>
        <end position="271"/>
    </location>
</feature>
<keyword evidence="2" id="KW-1133">Transmembrane helix</keyword>
<evidence type="ECO:0000313" key="4">
    <source>
        <dbReference type="Proteomes" id="UP001164746"/>
    </source>
</evidence>
<keyword evidence="2" id="KW-0472">Membrane</keyword>
<reference evidence="3" key="1">
    <citation type="submission" date="2022-11" db="EMBL/GenBank/DDBJ databases">
        <title>Centuries of genome instability and evolution in soft-shell clam transmissible cancer (bioRxiv).</title>
        <authorList>
            <person name="Hart S.F.M."/>
            <person name="Yonemitsu M.A."/>
            <person name="Giersch R.M."/>
            <person name="Beal B.F."/>
            <person name="Arriagada G."/>
            <person name="Davis B.W."/>
            <person name="Ostrander E.A."/>
            <person name="Goff S.P."/>
            <person name="Metzger M.J."/>
        </authorList>
    </citation>
    <scope>NUCLEOTIDE SEQUENCE</scope>
    <source>
        <strain evidence="3">MELC-2E11</strain>
        <tissue evidence="3">Siphon/mantle</tissue>
    </source>
</reference>
<gene>
    <name evidence="3" type="ORF">MAR_008446</name>
</gene>
<evidence type="ECO:0000256" key="1">
    <source>
        <dbReference type="SAM" id="MobiDB-lite"/>
    </source>
</evidence>
<feature type="transmembrane region" description="Helical" evidence="2">
    <location>
        <begin position="90"/>
        <end position="109"/>
    </location>
</feature>
<dbReference type="PANTHER" id="PTHR46448:SF1">
    <property type="entry name" value="PROTEIN KINASE DOMAIN-CONTAINING PROTEIN"/>
    <property type="match status" value="1"/>
</dbReference>
<proteinExistence type="predicted"/>
<dbReference type="Proteomes" id="UP001164746">
    <property type="component" value="Chromosome 4"/>
</dbReference>
<organism evidence="3 4">
    <name type="scientific">Mya arenaria</name>
    <name type="common">Soft-shell clam</name>
    <dbReference type="NCBI Taxonomy" id="6604"/>
    <lineage>
        <taxon>Eukaryota</taxon>
        <taxon>Metazoa</taxon>
        <taxon>Spiralia</taxon>
        <taxon>Lophotrochozoa</taxon>
        <taxon>Mollusca</taxon>
        <taxon>Bivalvia</taxon>
        <taxon>Autobranchia</taxon>
        <taxon>Heteroconchia</taxon>
        <taxon>Euheterodonta</taxon>
        <taxon>Imparidentia</taxon>
        <taxon>Neoheterodontei</taxon>
        <taxon>Myida</taxon>
        <taxon>Myoidea</taxon>
        <taxon>Myidae</taxon>
        <taxon>Mya</taxon>
    </lineage>
</organism>
<dbReference type="EMBL" id="CP111015">
    <property type="protein sequence ID" value="WAR01888.1"/>
    <property type="molecule type" value="Genomic_DNA"/>
</dbReference>
<dbReference type="InterPro" id="IPR042983">
    <property type="entry name" value="PKDCC"/>
</dbReference>
<evidence type="ECO:0000256" key="2">
    <source>
        <dbReference type="SAM" id="Phobius"/>
    </source>
</evidence>
<accession>A0ABY7DVZ5</accession>
<protein>
    <submittedName>
        <fullName evidence="3">Uncharacterized protein</fullName>
    </submittedName>
</protein>
<keyword evidence="2" id="KW-0812">Transmembrane</keyword>
<dbReference type="PANTHER" id="PTHR46448">
    <property type="entry name" value="PROTEIN KINASE DOMAIN-CONTAINING PROTEIN"/>
    <property type="match status" value="1"/>
</dbReference>
<name>A0ABY7DVZ5_MYAAR</name>
<keyword evidence="4" id="KW-1185">Reference proteome</keyword>
<evidence type="ECO:0000313" key="3">
    <source>
        <dbReference type="EMBL" id="WAR01888.1"/>
    </source>
</evidence>